<dbReference type="Gene3D" id="1.20.1270.90">
    <property type="entry name" value="AF1782-like"/>
    <property type="match status" value="2"/>
</dbReference>
<feature type="region of interest" description="Disordered" evidence="4">
    <location>
        <begin position="262"/>
        <end position="1225"/>
    </location>
</feature>
<feature type="chain" id="PRO_5046819500" description="G5 domain-containing protein" evidence="6">
    <location>
        <begin position="41"/>
        <end position="3598"/>
    </location>
</feature>
<evidence type="ECO:0000256" key="3">
    <source>
        <dbReference type="ARBA" id="ARBA00022801"/>
    </source>
</evidence>
<keyword evidence="9" id="KW-1185">Reference proteome</keyword>
<dbReference type="Pfam" id="PF17966">
    <property type="entry name" value="Muc_B2"/>
    <property type="match status" value="5"/>
</dbReference>
<dbReference type="InterPro" id="IPR041495">
    <property type="entry name" value="Mub_B2"/>
</dbReference>
<dbReference type="InterPro" id="IPR011098">
    <property type="entry name" value="G5_dom"/>
</dbReference>
<feature type="domain" description="G5" evidence="7">
    <location>
        <begin position="1420"/>
        <end position="1503"/>
    </location>
</feature>
<keyword evidence="2 6" id="KW-0732">Signal</keyword>
<evidence type="ECO:0000256" key="5">
    <source>
        <dbReference type="SAM" id="Phobius"/>
    </source>
</evidence>
<keyword evidence="3" id="KW-0378">Hydrolase</keyword>
<evidence type="ECO:0000256" key="4">
    <source>
        <dbReference type="SAM" id="MobiDB-lite"/>
    </source>
</evidence>
<keyword evidence="1" id="KW-0645">Protease</keyword>
<dbReference type="Proteomes" id="UP000697472">
    <property type="component" value="Unassembled WGS sequence"/>
</dbReference>
<feature type="transmembrane region" description="Helical" evidence="5">
    <location>
        <begin position="163"/>
        <end position="184"/>
    </location>
</feature>
<dbReference type="InterPro" id="IPR011505">
    <property type="entry name" value="Peptidase_M26_C_dom"/>
</dbReference>
<feature type="compositionally biased region" description="Low complexity" evidence="4">
    <location>
        <begin position="262"/>
        <end position="1224"/>
    </location>
</feature>
<dbReference type="RefSeq" id="WP_205010391.1">
    <property type="nucleotide sequence ID" value="NZ_JAFBEH010000051.1"/>
</dbReference>
<dbReference type="EMBL" id="JAFBEH010000051">
    <property type="protein sequence ID" value="MBM7643543.1"/>
    <property type="molecule type" value="Genomic_DNA"/>
</dbReference>
<dbReference type="Pfam" id="PF07501">
    <property type="entry name" value="G5"/>
    <property type="match status" value="3"/>
</dbReference>
<feature type="domain" description="G5" evidence="7">
    <location>
        <begin position="1229"/>
        <end position="1310"/>
    </location>
</feature>
<feature type="transmembrane region" description="Helical" evidence="5">
    <location>
        <begin position="139"/>
        <end position="156"/>
    </location>
</feature>
<feature type="compositionally biased region" description="Low complexity" evidence="4">
    <location>
        <begin position="1567"/>
        <end position="1583"/>
    </location>
</feature>
<dbReference type="NCBIfam" id="TIGR01168">
    <property type="entry name" value="YSIRK_signal"/>
    <property type="match status" value="1"/>
</dbReference>
<feature type="region of interest" description="Disordered" evidence="4">
    <location>
        <begin position="1567"/>
        <end position="1610"/>
    </location>
</feature>
<evidence type="ECO:0000256" key="1">
    <source>
        <dbReference type="ARBA" id="ARBA00022670"/>
    </source>
</evidence>
<gene>
    <name evidence="8" type="ORF">JOC28_001854</name>
</gene>
<keyword evidence="5" id="KW-0812">Transmembrane</keyword>
<evidence type="ECO:0000313" key="9">
    <source>
        <dbReference type="Proteomes" id="UP000697472"/>
    </source>
</evidence>
<dbReference type="Gene3D" id="2.20.230.10">
    <property type="entry name" value="Resuscitation-promoting factor rpfb"/>
    <property type="match status" value="3"/>
</dbReference>
<dbReference type="InterPro" id="IPR005877">
    <property type="entry name" value="YSIRK_signal_dom"/>
</dbReference>
<evidence type="ECO:0000259" key="7">
    <source>
        <dbReference type="PROSITE" id="PS51109"/>
    </source>
</evidence>
<feature type="domain" description="G5" evidence="7">
    <location>
        <begin position="1312"/>
        <end position="1396"/>
    </location>
</feature>
<dbReference type="Gene3D" id="2.60.40.4300">
    <property type="match status" value="6"/>
</dbReference>
<dbReference type="SMART" id="SM01208">
    <property type="entry name" value="G5"/>
    <property type="match status" value="3"/>
</dbReference>
<keyword evidence="5" id="KW-0472">Membrane</keyword>
<dbReference type="Pfam" id="PF05342">
    <property type="entry name" value="Peptidase_M26_N"/>
    <property type="match status" value="1"/>
</dbReference>
<feature type="compositionally biased region" description="Polar residues" evidence="4">
    <location>
        <begin position="1584"/>
        <end position="1610"/>
    </location>
</feature>
<evidence type="ECO:0000256" key="2">
    <source>
        <dbReference type="ARBA" id="ARBA00022729"/>
    </source>
</evidence>
<sequence length="3598" mass="379734">MFWNEKQFKYSIRKFSFGAASAVIGLVALAGLYQAPTVLAATTTATTTSKKEVIQYKYVMYSDLTEDEKAKLVANLPSDKVGDYETYYMVYRTKNGETVNIGVGSTSGSSTTVSSTEKSNVVAQAIDAVLPTTSSKESALAMLAGGAMVLIGVSLLKDKKKRIISSILIIGASGAISLSAVSALSSSNLSVFDKTYELEVGATLPDMVLDIDGYEFVGYVLVDEDAQTTNAQTSPVVSNNIAAPSQLTTSQTNPVSQITLSTATSQASSTTTSTSATTSAVTGISATSSSATTSETSAATETPTTSQVTTSSLTSETPVTSTTSQVSSTTTGTSATTTSQVTTSTLTSETPVTSATSQASSTTTSSTSATTGITTTATTSTAATSSSATSSETSAVTETPTTTSQTVTSATTGTSTSSSTTTTSTSATTTSATSTTTETPTTTSQTTTSSRTSEAPVTSATSQSTSTTTTTSATTGTSTGSSTTTTTSQVTTSTLTSETPVTSTTSATTGTSAATISSTATRTSATTSATSAVTETPTTTSQVTTSTLTSETPVTSATSQVSSTTTATSTAATTSETSVVTETPTTTSQTTTTSLTSETPVTSTTSQTTTSSLTSETPVTSATSQASSATTTSQTTTSTLTSETPVSSATSQASSTTTGTSTNSSTSATTSSETSVVTERPTTTSQTTTSSLTSETPVTSTTSQVSSATTTTSTTATTSSETSVVTETPTTTSQTTTSSLTSETPVTSTTSQASSTTSATSATTGTSATTSATSVATETPTTTSQTTSSLTSETPVTSTTSQTSSTTSATSATTGTSATTSATSVATETPTTTSQTTSSLTSETPVTSTTSTTSQTSSTTTTTSTTTGTSVSSSTATSTSATTSATSAVTETPTTTSQTVTSATTETPTTTSQTTTSSLTSETPVTSATTGTSTSSSTAISTSTTTSSSAAVSTSATTSETSVVTETPTTTSQTTTTSLTSETPVTSATSQASSTTTSSTSATTGITTTATTSAAATSSSATSSETSVVTETPTTTSQTATSSSTATSTSSTSATTSATSVATETPTTTSQTTSSLTSETPVTSTTSQTSSTTTTTSTTTGTSVSSSTATSTSATTSATSAVTETPTTTSQTTASTLTSETPVTSATSQASSTTTATSTTTGTSTNSSTSSTTSSETSVVTETPTTTSQTTTTSLTSETPVTSQTSSASATQTTETSETSMTSTISNVSSEIAATISYETVTETIPFGTEIVEDASLAVGQMQVLSEGVNGSRELTYRVTKSADGSETRQLISSKETPAVNQVLAVGTKEETTSQEPVLRDEIVTIPYQVIYQDDPTLEAGTEQVLQEGVNGSKQLSYSDGNLVSETILSNPTDKIIRRGTLVTTSTSIVTSETQVSSVNPDTSETTVYTSEVSTEIEITSEAPTVTRTETQVIPYDVTYQDDPSLEAGQEVVEQEGMDGSKTLTYTNGLLTSEVVTLSPISKIIRIGTKQALDRSVLLASLDRVSGLQATDYTSDSYQIFATALSQAIAVYGNSGASQAEIDSAQSSLEQAYAGLVLASASSESTTSQEVSTSQVQSTDSTAISSENQSSESVTTSQGDSQSTVDSSSAQAVDRGVLEAAIANAEALTASDYSQASWAQVETRLTEAKAVLSDTSASQLQLDQAKDALESAMAALLVDREKLQGLVTEAEAKSALDYSPSSWAALEESLSAAQTLLAQESPKQSDLDQAAESLSQALSQLESLVRTSDSKTVTRTINFIYEDGSQAADSVKQEVTFTRTATENQATGEITYSDWNEASQTFPEVAIESKENYETDLDLVPSFDVIASDEDEIIDVIYVAKRQVTSESKTVTRTVNFVYEDGIQVADSLVQEVTFTRPIIENLATGEVVIGDWDSDSLFFQPVTAPTLDNYSLASDYLSEAQVTADSQDLTYDFVYQAIKKTSTDSKTTTRTINFVYEDGSQAADSVTQEVTFTRTVTENQATGEITYSDWNEASQTFPEVAIESKENYETDLDLVPSFDVIASDEDEIIDVIYIAKRQVTSESKTVTRTVNFFYEDGSQAADSLVQEVTFSRPVIENLATGEIVIGDWDSDSLFFQPVTAPALDNYSLASDYLSEAQVTADSQDLTYDFVYQVIKKTSTDSKTITRTINFIYEDGSQAADPVTQEVTFTRTVIENQATGEITYSDWNESDLTFEEYTSPVKENYQADPEQVLGQDVTADSENLEVTVTYVPLKSDTIVSKIVTRRFRLLDDDGNQLADDIVQSQTFTRSASENLATGQVTYGDWDLASAELPAISLSDLDGYESDVTSIAAEIVTADSSDSEQVITYTAKFLEIKDVDEAGLYSTDESGLTTRILSLSEIPEDLSTYFVTVDSDRFKKMQLAVSSITEVEENGTAYYLVTAAYPQLKQDDDYDGYATSYQFKLAKQDSQLTGITSFRQLVQAITENPAGSYVLANDLSAEDYPLLAGQTSYITSSFTGQLTGLNNGTAFAIYHLQAPLFANLNGATVSNLDLKSVDINLNSSTVGALAQVAENATIISDVAVEGQIDVNYVAGSYDDTLDASVDADLNLGGIVGKLSGSTLTNASFTGTIDSDTASIRYVRDGYLYYAYNNTGGLVGNISNNANLTYSQFNGTISLGNSDYNRAGGLVGRFETSSYKSEVMNNYAQGQLINQGASSSVAGLIGAAPSSSRTIKNNLSAMQVTNGFLTVGSGRNSLNVKQYYVDGQASGTSNAIWDSALSQTDAAALLASWTGMTATTADSKQTLDNQFDVDYSQVKGYQEAYAQAYANMEKFLPFYNRSYLVKMANSLSAENNLVTKTVLSVTAMVDNTVVSDISGQKTAINKLMVNYADGTIDYLDVTYKTDFKDSQVAEYQVNNSSLIFTPSQLLNSYDNIVAEVIDSLKSLDYTGDLVWKALATSGDQEDKIQKLYLADQFKEIQDNLDTILPNILGTSSVYASDQAVSSYILAHQAELMLGLSYISRWYNIDFGDTNVQNLVSFHQDFFGKPIETLDWLIEVGSAGYDALNPVYNNLKTEQFVGQNNETETLPAYLESFRQRFAGDTTAASWFYSAAKAYIVEASSYDTDGQEIGTAKLYDKLNTRVVNSTAVVKLTQDYGNMILPLLTATENKIYIISTMEGIQVGSIETYVDSSLEELSPELYAANLAAFKEIVAKEAENQSEYWEAWYRLASGNVKDKLKTALPTWDTLYLYGHTAWSTEYGDSSLTAVKDLFGPTGHYHSLSSSNQNAEAYSDTSNIYFVQVNALSQTNNQGSSIWTHEQTHVWDAKVFLDGQSERTGVGMEAYAEGLLQSPRDNRIRNAFALNLVNDWTSEENPYAEYNASPERFQTRQDLQDYMHSVMDVLYVLDYAEAMSITKLTSDEQRNLVTHLTEVARASDSVNTDDYFISYTDEEWAGLKLETIDDFIDNGVALSRLYKSGTLGSSNSTSYSTGYLKVDMFTPFYSLEENSQGASGGYTFRRVAFELLAYAGYDAFVAYTSGEYKTDAEAISAIFNGAYSDLNDFKKAMFAERLAKLDSLQAVSFTSSGKSYSISSYEDLQAIMDDLVAAGNSSAIYNFKRDLFVAYKDLTNEFTDGDIFTV</sequence>
<dbReference type="PROSITE" id="PS51109">
    <property type="entry name" value="G5"/>
    <property type="match status" value="3"/>
</dbReference>
<dbReference type="Pfam" id="PF04650">
    <property type="entry name" value="YSIRK_signal"/>
    <property type="match status" value="1"/>
</dbReference>
<keyword evidence="5" id="KW-1133">Transmembrane helix</keyword>
<feature type="signal peptide" evidence="6">
    <location>
        <begin position="1"/>
        <end position="40"/>
    </location>
</feature>
<evidence type="ECO:0000313" key="8">
    <source>
        <dbReference type="EMBL" id="MBM7643543.1"/>
    </source>
</evidence>
<accession>A0ABS2PU08</accession>
<protein>
    <recommendedName>
        <fullName evidence="7">G5 domain-containing protein</fullName>
    </recommendedName>
</protein>
<dbReference type="Pfam" id="PF07580">
    <property type="entry name" value="Peptidase_M26_C"/>
    <property type="match status" value="1"/>
</dbReference>
<dbReference type="Gene3D" id="1.20.1270.70">
    <property type="entry name" value="Designed single chain three-helix bundle"/>
    <property type="match status" value="1"/>
</dbReference>
<dbReference type="InterPro" id="IPR008006">
    <property type="entry name" value="Peptidase_M26_N_dom"/>
</dbReference>
<proteinExistence type="predicted"/>
<comment type="caution">
    <text evidence="8">The sequence shown here is derived from an EMBL/GenBank/DDBJ whole genome shotgun (WGS) entry which is preliminary data.</text>
</comment>
<name>A0ABS2PU08_9STRE</name>
<reference evidence="8 9" key="1">
    <citation type="submission" date="2021-01" db="EMBL/GenBank/DDBJ databases">
        <title>Genomic Encyclopedia of Type Strains, Phase IV (KMG-IV): sequencing the most valuable type-strain genomes for metagenomic binning, comparative biology and taxonomic classification.</title>
        <authorList>
            <person name="Goeker M."/>
        </authorList>
    </citation>
    <scope>NUCLEOTIDE SEQUENCE [LARGE SCALE GENOMIC DNA]</scope>
    <source>
        <strain evidence="8 9">DSM 27382</strain>
    </source>
</reference>
<organism evidence="8 9">
    <name type="scientific">Streptococcus loxodontisalivarius</name>
    <dbReference type="NCBI Taxonomy" id="1349415"/>
    <lineage>
        <taxon>Bacteria</taxon>
        <taxon>Bacillati</taxon>
        <taxon>Bacillota</taxon>
        <taxon>Bacilli</taxon>
        <taxon>Lactobacillales</taxon>
        <taxon>Streptococcaceae</taxon>
        <taxon>Streptococcus</taxon>
    </lineage>
</organism>
<evidence type="ECO:0000256" key="6">
    <source>
        <dbReference type="SAM" id="SignalP"/>
    </source>
</evidence>